<dbReference type="OrthoDB" id="2954405at2759"/>
<name>A0A0J1B7K4_9TREE</name>
<evidence type="ECO:0000256" key="4">
    <source>
        <dbReference type="ARBA" id="ARBA00023136"/>
    </source>
</evidence>
<evidence type="ECO:0008006" key="8">
    <source>
        <dbReference type="Google" id="ProtNLM"/>
    </source>
</evidence>
<dbReference type="AlphaFoldDB" id="A0A0J1B7K4"/>
<comment type="subcellular location">
    <subcellularLocation>
        <location evidence="1">Membrane</location>
    </subcellularLocation>
</comment>
<gene>
    <name evidence="6" type="ORF">CC85DRAFT_327080</name>
</gene>
<protein>
    <recommendedName>
        <fullName evidence="8">Mitochondrial carrier</fullName>
    </recommendedName>
</protein>
<accession>A0A0J1B7K4</accession>
<feature type="transmembrane region" description="Helical" evidence="5">
    <location>
        <begin position="116"/>
        <end position="138"/>
    </location>
</feature>
<keyword evidence="2 5" id="KW-0812">Transmembrane</keyword>
<dbReference type="GeneID" id="28987143"/>
<dbReference type="GO" id="GO:0016020">
    <property type="term" value="C:membrane"/>
    <property type="evidence" value="ECO:0007669"/>
    <property type="project" value="UniProtKB-SubCell"/>
</dbReference>
<dbReference type="InterPro" id="IPR023395">
    <property type="entry name" value="MCP_dom_sf"/>
</dbReference>
<evidence type="ECO:0000256" key="2">
    <source>
        <dbReference type="ARBA" id="ARBA00022692"/>
    </source>
</evidence>
<keyword evidence="3 5" id="KW-1133">Transmembrane helix</keyword>
<keyword evidence="4 5" id="KW-0472">Membrane</keyword>
<dbReference type="Proteomes" id="UP000053611">
    <property type="component" value="Unassembled WGS sequence"/>
</dbReference>
<dbReference type="EMBL" id="KQ087192">
    <property type="protein sequence ID" value="KLT43729.1"/>
    <property type="molecule type" value="Genomic_DNA"/>
</dbReference>
<evidence type="ECO:0000313" key="6">
    <source>
        <dbReference type="EMBL" id="KLT43729.1"/>
    </source>
</evidence>
<sequence length="331" mass="34612">MDIDPGFLAVFVGSQLTTVALGTPFAGAMTRLRANWAPLKGKGKGAELGGIIGALQRTWDVEGVWGMFKGAYASTIASLTVSLGSALIYLTNPFPGDPNAGFVNNLIASLDLSPNAAVLAGVTASLAIGISLIPFSVLTSRSVVTPLRLPFSTRALRGLTSERERAEPWRLWTIPGLIANYTLQTVLPITVTTVTLPLLYGVAAASSPQMQGQGASPEYFGFMYVVANTAASLWMVPLAVLAEKLAVGQDAEAAAETKAAEAEFGRIANEVVVAARPPPRYTGLIDAWSTVRAEEGLGALYRGWIWSAIGLAAPAISQVLAAAQAGQRSQI</sequence>
<feature type="transmembrane region" description="Helical" evidence="5">
    <location>
        <begin position="71"/>
        <end position="90"/>
    </location>
</feature>
<proteinExistence type="predicted"/>
<feature type="transmembrane region" description="Helical" evidence="5">
    <location>
        <begin position="6"/>
        <end position="26"/>
    </location>
</feature>
<organism evidence="6 7">
    <name type="scientific">Cutaneotrichosporon oleaginosum</name>
    <dbReference type="NCBI Taxonomy" id="879819"/>
    <lineage>
        <taxon>Eukaryota</taxon>
        <taxon>Fungi</taxon>
        <taxon>Dikarya</taxon>
        <taxon>Basidiomycota</taxon>
        <taxon>Agaricomycotina</taxon>
        <taxon>Tremellomycetes</taxon>
        <taxon>Trichosporonales</taxon>
        <taxon>Trichosporonaceae</taxon>
        <taxon>Cutaneotrichosporon</taxon>
    </lineage>
</organism>
<dbReference type="Gene3D" id="1.50.40.10">
    <property type="entry name" value="Mitochondrial carrier domain"/>
    <property type="match status" value="2"/>
</dbReference>
<dbReference type="RefSeq" id="XP_018280220.1">
    <property type="nucleotide sequence ID" value="XM_018426540.1"/>
</dbReference>
<evidence type="ECO:0000256" key="1">
    <source>
        <dbReference type="ARBA" id="ARBA00004370"/>
    </source>
</evidence>
<evidence type="ECO:0000313" key="7">
    <source>
        <dbReference type="Proteomes" id="UP000053611"/>
    </source>
</evidence>
<dbReference type="STRING" id="879819.A0A0J1B7K4"/>
<dbReference type="SUPFAM" id="SSF103506">
    <property type="entry name" value="Mitochondrial carrier"/>
    <property type="match status" value="1"/>
</dbReference>
<reference evidence="6 7" key="1">
    <citation type="submission" date="2015-03" db="EMBL/GenBank/DDBJ databases">
        <title>Genomics and transcriptomics of the oil-accumulating basidiomycete yeast T. oleaginosus allow insights into substrate utilization and the diverse evolutionary trajectories of mating systems in fungi.</title>
        <authorList>
            <consortium name="DOE Joint Genome Institute"/>
            <person name="Kourist R."/>
            <person name="Kracht O."/>
            <person name="Bracharz F."/>
            <person name="Lipzen A."/>
            <person name="Nolan M."/>
            <person name="Ohm R."/>
            <person name="Grigoriev I."/>
            <person name="Sun S."/>
            <person name="Heitman J."/>
            <person name="Bruck T."/>
            <person name="Nowrousian M."/>
        </authorList>
    </citation>
    <scope>NUCLEOTIDE SEQUENCE [LARGE SCALE GENOMIC DNA]</scope>
    <source>
        <strain evidence="6 7">IBC0246</strain>
    </source>
</reference>
<keyword evidence="7" id="KW-1185">Reference proteome</keyword>
<evidence type="ECO:0000256" key="5">
    <source>
        <dbReference type="SAM" id="Phobius"/>
    </source>
</evidence>
<feature type="transmembrane region" description="Helical" evidence="5">
    <location>
        <begin position="219"/>
        <end position="242"/>
    </location>
</feature>
<evidence type="ECO:0000256" key="3">
    <source>
        <dbReference type="ARBA" id="ARBA00022989"/>
    </source>
</evidence>